<keyword evidence="3" id="KW-1185">Reference proteome</keyword>
<evidence type="ECO:0008006" key="4">
    <source>
        <dbReference type="Google" id="ProtNLM"/>
    </source>
</evidence>
<reference evidence="2" key="1">
    <citation type="submission" date="2022-07" db="EMBL/GenBank/DDBJ databases">
        <title>The genome of Lyophyllum shimeji provides insight into the initial evolution of ectomycorrhizal fungal genome.</title>
        <authorList>
            <person name="Kobayashi Y."/>
            <person name="Shibata T."/>
            <person name="Hirakawa H."/>
            <person name="Shigenobu S."/>
            <person name="Nishiyama T."/>
            <person name="Yamada A."/>
            <person name="Hasebe M."/>
            <person name="Kawaguchi M."/>
        </authorList>
    </citation>
    <scope>NUCLEOTIDE SEQUENCE</scope>
    <source>
        <strain evidence="2">AT787</strain>
    </source>
</reference>
<name>A0A9P3PYQ9_LYOSH</name>
<dbReference type="Proteomes" id="UP001063166">
    <property type="component" value="Unassembled WGS sequence"/>
</dbReference>
<organism evidence="2 3">
    <name type="scientific">Lyophyllum shimeji</name>
    <name type="common">Hon-shimeji</name>
    <name type="synonym">Tricholoma shimeji</name>
    <dbReference type="NCBI Taxonomy" id="47721"/>
    <lineage>
        <taxon>Eukaryota</taxon>
        <taxon>Fungi</taxon>
        <taxon>Dikarya</taxon>
        <taxon>Basidiomycota</taxon>
        <taxon>Agaricomycotina</taxon>
        <taxon>Agaricomycetes</taxon>
        <taxon>Agaricomycetidae</taxon>
        <taxon>Agaricales</taxon>
        <taxon>Tricholomatineae</taxon>
        <taxon>Lyophyllaceae</taxon>
        <taxon>Lyophyllum</taxon>
    </lineage>
</organism>
<dbReference type="AlphaFoldDB" id="A0A9P3PYQ9"/>
<accession>A0A9P3PYQ9</accession>
<proteinExistence type="predicted"/>
<dbReference type="OrthoDB" id="3032860at2759"/>
<feature type="compositionally biased region" description="Low complexity" evidence="1">
    <location>
        <begin position="206"/>
        <end position="233"/>
    </location>
</feature>
<evidence type="ECO:0000313" key="2">
    <source>
        <dbReference type="EMBL" id="GLB43949.1"/>
    </source>
</evidence>
<evidence type="ECO:0000313" key="3">
    <source>
        <dbReference type="Proteomes" id="UP001063166"/>
    </source>
</evidence>
<sequence>MASNALFTLVPVFDGTNYVLWASNMSDVLRAQGLWQIVAGNDPKPEELDSTQTPAPTAAAIGEREKERLAWDKEDDKAVRMIRCRLSEGVKQQIAVGDSSEDQWNKSKLYLGRLNPDPEISKLVVLFERLTANSIELPEFVKAMILLVAIPQKWDTVPATLIQNKTVENLTLSVVREAIMAEYHRRSTSNAHTANKISAVKRKGKAPAWQKQGQQRQAPQQPQQSSSTAPQQQGEKKKRKRGGKAVQARKAEKAHLAMASVSEIAPLIERLNPTPKTADPCLMQRFSGVDKTPSKWVYPTYQEARNQIAELDLPATARILEIFEERQMEVDRHGRREFQSCPPSPGPSSKHQRLEEMIVDDVLDFGDGNNELPSEEDPELWGGFDTGMDADPITGHYDDVQVLFFSNQSQSADIRLPQKSFRELVLDCVICHKGCNVT</sequence>
<gene>
    <name evidence="2" type="ORF">LshimejAT787_1501330</name>
</gene>
<dbReference type="EMBL" id="BRPK01000015">
    <property type="protein sequence ID" value="GLB43949.1"/>
    <property type="molecule type" value="Genomic_DNA"/>
</dbReference>
<comment type="caution">
    <text evidence="2">The sequence shown here is derived from an EMBL/GenBank/DDBJ whole genome shotgun (WGS) entry which is preliminary data.</text>
</comment>
<feature type="region of interest" description="Disordered" evidence="1">
    <location>
        <begin position="186"/>
        <end position="257"/>
    </location>
</feature>
<evidence type="ECO:0000256" key="1">
    <source>
        <dbReference type="SAM" id="MobiDB-lite"/>
    </source>
</evidence>
<protein>
    <recommendedName>
        <fullName evidence="4">DUF4219 domain-containing protein</fullName>
    </recommendedName>
</protein>